<keyword evidence="2" id="KW-1185">Reference proteome</keyword>
<dbReference type="RefSeq" id="WP_072974396.1">
    <property type="nucleotide sequence ID" value="NZ_FQTY01000004.1"/>
</dbReference>
<evidence type="ECO:0000313" key="1">
    <source>
        <dbReference type="EMBL" id="SHE61648.1"/>
    </source>
</evidence>
<dbReference type="Proteomes" id="UP000184114">
    <property type="component" value="Unassembled WGS sequence"/>
</dbReference>
<sequence>MVKTIKINFDTVEMMLFIWQSIADKEKVVDSFFIELANKEEMKYLYNSDFNEDSVRKVLSAISNREVLNNSTKQERKFWNNNMWMLEDLGNMNNMVKPVKTLNLDDVKEKLSGETKFEELEVIFIPGHEAEYYIDENKLVINFFRLMVDFMDETKVNISGKPLKEYVEEKLFEIVK</sequence>
<gene>
    <name evidence="1" type="ORF">SAMN02745784_01254</name>
</gene>
<protein>
    <submittedName>
        <fullName evidence="1">Uncharacterized protein</fullName>
    </submittedName>
</protein>
<evidence type="ECO:0000313" key="2">
    <source>
        <dbReference type="Proteomes" id="UP000184114"/>
    </source>
</evidence>
<dbReference type="GeneID" id="90995623"/>
<dbReference type="STRING" id="1123404.SAMN02745784_01254"/>
<dbReference type="EMBL" id="FQTY01000004">
    <property type="protein sequence ID" value="SHE61648.1"/>
    <property type="molecule type" value="Genomic_DNA"/>
</dbReference>
<reference evidence="2" key="1">
    <citation type="submission" date="2016-11" db="EMBL/GenBank/DDBJ databases">
        <authorList>
            <person name="Varghese N."/>
            <person name="Submissions S."/>
        </authorList>
    </citation>
    <scope>NUCLEOTIDE SEQUENCE [LARGE SCALE GENOMIC DNA]</scope>
    <source>
        <strain evidence="2">DSM 18095</strain>
    </source>
</reference>
<organism evidence="1 2">
    <name type="scientific">Tissierella praeacuta DSM 18095</name>
    <dbReference type="NCBI Taxonomy" id="1123404"/>
    <lineage>
        <taxon>Bacteria</taxon>
        <taxon>Bacillati</taxon>
        <taxon>Bacillota</taxon>
        <taxon>Tissierellia</taxon>
        <taxon>Tissierellales</taxon>
        <taxon>Tissierellaceae</taxon>
        <taxon>Tissierella</taxon>
    </lineage>
</organism>
<accession>A0A1M4UYA9</accession>
<name>A0A1M4UYA9_9FIRM</name>
<proteinExistence type="predicted"/>
<dbReference type="AlphaFoldDB" id="A0A1M4UYA9"/>